<name>A0A8J6AXE6_9EUKA</name>
<dbReference type="AlphaFoldDB" id="A0A8J6AXE6"/>
<keyword evidence="1" id="KW-0418">Kinase</keyword>
<protein>
    <submittedName>
        <fullName evidence="1">Serine/threonine-protein kinase</fullName>
    </submittedName>
</protein>
<accession>A0A8J6AXE6</accession>
<reference evidence="1" key="1">
    <citation type="submission" date="2021-05" db="EMBL/GenBank/DDBJ databases">
        <title>A free-living protist that lacks canonical eukaryotic 1 DNA replication and segregation systems.</title>
        <authorList>
            <person name="Salas-Leiva D.E."/>
            <person name="Tromer E.C."/>
            <person name="Curtis B.A."/>
            <person name="Jerlstrom-Hultqvist J."/>
            <person name="Kolisko M."/>
            <person name="Yi Z."/>
            <person name="Salas-Leiva J.S."/>
            <person name="Gallot-Lavallee L."/>
            <person name="Kops G.J.P.L."/>
            <person name="Archibald J.M."/>
            <person name="Simpson A.G.B."/>
            <person name="Roger A.J."/>
        </authorList>
    </citation>
    <scope>NUCLEOTIDE SEQUENCE</scope>
    <source>
        <strain evidence="1">BICM</strain>
    </source>
</reference>
<organism evidence="1 2">
    <name type="scientific">Carpediemonas membranifera</name>
    <dbReference type="NCBI Taxonomy" id="201153"/>
    <lineage>
        <taxon>Eukaryota</taxon>
        <taxon>Metamonada</taxon>
        <taxon>Carpediemonas-like organisms</taxon>
        <taxon>Carpediemonas</taxon>
    </lineage>
</organism>
<dbReference type="GO" id="GO:0016301">
    <property type="term" value="F:kinase activity"/>
    <property type="evidence" value="ECO:0007669"/>
    <property type="project" value="UniProtKB-KW"/>
</dbReference>
<keyword evidence="1" id="KW-0808">Transferase</keyword>
<proteinExistence type="predicted"/>
<evidence type="ECO:0000313" key="2">
    <source>
        <dbReference type="Proteomes" id="UP000717585"/>
    </source>
</evidence>
<evidence type="ECO:0000313" key="1">
    <source>
        <dbReference type="EMBL" id="KAG9389644.1"/>
    </source>
</evidence>
<keyword evidence="2" id="KW-1185">Reference proteome</keyword>
<comment type="caution">
    <text evidence="1">The sequence shown here is derived from an EMBL/GenBank/DDBJ whole genome shotgun (WGS) entry which is preliminary data.</text>
</comment>
<dbReference type="EMBL" id="JAHDYR010000069">
    <property type="protein sequence ID" value="KAG9389644.1"/>
    <property type="molecule type" value="Genomic_DNA"/>
</dbReference>
<gene>
    <name evidence="1" type="ORF">J8273_8943</name>
</gene>
<sequence length="394" mass="43282">MAFTVPIFREGTLVFTPDALDMPLDDLRPVLLGLGRVLQLMLLDGIRLSADMVSDAWLVALTGGRVDLGALMPIVDQALQTSLEDATATCPLEGFEDDLKAYGDEVRRRFADRMQIIRNGMAAKTRFSEKVIALTPAQLRALPVRPNPLTVDAALAPLRFPADSHGVQDVLRAVLEDAETRRRFAFHVFGGQLPQPGSVGVTLHDHHRVYADCASGAHLPRLEDAGQMRQAVLDSAPATAGAAADFYVIPRRQQAYSHAEIKTLVEQNDILQTCRLVTLGRGAAVNVPVIRRCPTCGELTSREGDLDSCKMSYCQCGQDFCHKCLLRVANQEEHMAHFGGECEMAPRQTIDLPEGVERQRTVTCPRCHRSATVSANRRQVTCRGCSRTIDTRAE</sequence>
<dbReference type="Proteomes" id="UP000717585">
    <property type="component" value="Unassembled WGS sequence"/>
</dbReference>